<dbReference type="RefSeq" id="WP_120014542.1">
    <property type="nucleotide sequence ID" value="NZ_QZWZ01000008.1"/>
</dbReference>
<evidence type="ECO:0000256" key="1">
    <source>
        <dbReference type="SAM" id="SignalP"/>
    </source>
</evidence>
<keyword evidence="3" id="KW-1185">Reference proteome</keyword>
<proteinExistence type="predicted"/>
<dbReference type="AlphaFoldDB" id="A0A3A5L758"/>
<feature type="signal peptide" evidence="1">
    <location>
        <begin position="1"/>
        <end position="21"/>
    </location>
</feature>
<sequence length="255" mass="28133">MLKSAFTILVAINLLSCIPYASGEAKRPDIGATPDAFERLLPSSVFSLGMSAPELERVVASRYPDWKRSDRQRAMNNRKDVTLTPAARSPYLQTISISFEDKNLGLMRKYDFGLTSPLSGSRVYSIVYVVQSHIGQLISVGDWKDGLHSRWGGEQGGMQSETRARATYFLNAEWQLVENGGEKCAPIYPALVRLDEKPLEAVVDASNLIKTTGCAFSRDNFVGVANGAITKSTFYTVDLQRTVADVAKRVIFGIR</sequence>
<accession>A0A3A5L758</accession>
<reference evidence="2 3" key="1">
    <citation type="submission" date="2018-09" db="EMBL/GenBank/DDBJ databases">
        <title>Mesorhizobium carmichaelinearum sp. nov. isolated from Carmichaelinea spp. root nodules in New Zealand.</title>
        <authorList>
            <person name="De Meyer S.E."/>
        </authorList>
    </citation>
    <scope>NUCLEOTIDE SEQUENCE [LARGE SCALE GENOMIC DNA]</scope>
    <source>
        <strain evidence="2 3">ICMP19557</strain>
    </source>
</reference>
<name>A0A3A5L758_9HYPH</name>
<evidence type="ECO:0008006" key="4">
    <source>
        <dbReference type="Google" id="ProtNLM"/>
    </source>
</evidence>
<evidence type="ECO:0000313" key="3">
    <source>
        <dbReference type="Proteomes" id="UP000272706"/>
    </source>
</evidence>
<organism evidence="2 3">
    <name type="scientific">Mesorhizobium waimense</name>
    <dbReference type="NCBI Taxonomy" id="1300307"/>
    <lineage>
        <taxon>Bacteria</taxon>
        <taxon>Pseudomonadati</taxon>
        <taxon>Pseudomonadota</taxon>
        <taxon>Alphaproteobacteria</taxon>
        <taxon>Hyphomicrobiales</taxon>
        <taxon>Phyllobacteriaceae</taxon>
        <taxon>Mesorhizobium</taxon>
    </lineage>
</organism>
<comment type="caution">
    <text evidence="2">The sequence shown here is derived from an EMBL/GenBank/DDBJ whole genome shotgun (WGS) entry which is preliminary data.</text>
</comment>
<evidence type="ECO:0000313" key="2">
    <source>
        <dbReference type="EMBL" id="RJT39768.1"/>
    </source>
</evidence>
<protein>
    <recommendedName>
        <fullName evidence="4">Lipoprotein</fullName>
    </recommendedName>
</protein>
<dbReference type="EMBL" id="QZWZ01000008">
    <property type="protein sequence ID" value="RJT39768.1"/>
    <property type="molecule type" value="Genomic_DNA"/>
</dbReference>
<dbReference type="Proteomes" id="UP000272706">
    <property type="component" value="Unassembled WGS sequence"/>
</dbReference>
<gene>
    <name evidence="2" type="ORF">D3227_13265</name>
</gene>
<keyword evidence="1" id="KW-0732">Signal</keyword>
<feature type="chain" id="PRO_5017353903" description="Lipoprotein" evidence="1">
    <location>
        <begin position="22"/>
        <end position="255"/>
    </location>
</feature>
<dbReference type="OrthoDB" id="8421268at2"/>